<dbReference type="EMBL" id="LXQA011315151">
    <property type="protein sequence ID" value="MCI92935.1"/>
    <property type="molecule type" value="Genomic_DNA"/>
</dbReference>
<feature type="non-terminal residue" evidence="1">
    <location>
        <position position="1"/>
    </location>
</feature>
<sequence length="44" mass="5017">RKASEAGELQKLEPSKFLKTFQRLKASELSLSTRANTDLLQRLL</sequence>
<reference evidence="1 2" key="1">
    <citation type="journal article" date="2018" name="Front. Plant Sci.">
        <title>Red Clover (Trifolium pratense) and Zigzag Clover (T. medium) - A Picture of Genomic Similarities and Differences.</title>
        <authorList>
            <person name="Dluhosova J."/>
            <person name="Istvanek J."/>
            <person name="Nedelnik J."/>
            <person name="Repkova J."/>
        </authorList>
    </citation>
    <scope>NUCLEOTIDE SEQUENCE [LARGE SCALE GENOMIC DNA]</scope>
    <source>
        <strain evidence="2">cv. 10/8</strain>
        <tissue evidence="1">Leaf</tissue>
    </source>
</reference>
<evidence type="ECO:0000313" key="2">
    <source>
        <dbReference type="Proteomes" id="UP000265520"/>
    </source>
</evidence>
<keyword evidence="2" id="KW-1185">Reference proteome</keyword>
<evidence type="ECO:0000313" key="1">
    <source>
        <dbReference type="EMBL" id="MCI92935.1"/>
    </source>
</evidence>
<comment type="caution">
    <text evidence="1">The sequence shown here is derived from an EMBL/GenBank/DDBJ whole genome shotgun (WGS) entry which is preliminary data.</text>
</comment>
<dbReference type="AlphaFoldDB" id="A0A392W208"/>
<dbReference type="Proteomes" id="UP000265520">
    <property type="component" value="Unassembled WGS sequence"/>
</dbReference>
<proteinExistence type="predicted"/>
<accession>A0A392W208</accession>
<protein>
    <submittedName>
        <fullName evidence="1">Uncharacterized protein</fullName>
    </submittedName>
</protein>
<organism evidence="1 2">
    <name type="scientific">Trifolium medium</name>
    <dbReference type="NCBI Taxonomy" id="97028"/>
    <lineage>
        <taxon>Eukaryota</taxon>
        <taxon>Viridiplantae</taxon>
        <taxon>Streptophyta</taxon>
        <taxon>Embryophyta</taxon>
        <taxon>Tracheophyta</taxon>
        <taxon>Spermatophyta</taxon>
        <taxon>Magnoliopsida</taxon>
        <taxon>eudicotyledons</taxon>
        <taxon>Gunneridae</taxon>
        <taxon>Pentapetalae</taxon>
        <taxon>rosids</taxon>
        <taxon>fabids</taxon>
        <taxon>Fabales</taxon>
        <taxon>Fabaceae</taxon>
        <taxon>Papilionoideae</taxon>
        <taxon>50 kb inversion clade</taxon>
        <taxon>NPAAA clade</taxon>
        <taxon>Hologalegina</taxon>
        <taxon>IRL clade</taxon>
        <taxon>Trifolieae</taxon>
        <taxon>Trifolium</taxon>
    </lineage>
</organism>
<name>A0A392W208_9FABA</name>